<feature type="domain" description="CMP/dCMP-type deaminase" evidence="5">
    <location>
        <begin position="13"/>
        <end position="128"/>
    </location>
</feature>
<dbReference type="GO" id="GO:0005634">
    <property type="term" value="C:nucleus"/>
    <property type="evidence" value="ECO:0007669"/>
    <property type="project" value="TreeGrafter"/>
</dbReference>
<dbReference type="Gene3D" id="3.40.140.10">
    <property type="entry name" value="Cytidine Deaminase, domain 2"/>
    <property type="match status" value="1"/>
</dbReference>
<dbReference type="Proteomes" id="UP000198372">
    <property type="component" value="Unassembled WGS sequence"/>
</dbReference>
<dbReference type="OrthoDB" id="1701769at2759"/>
<dbReference type="Pfam" id="PF00383">
    <property type="entry name" value="dCMP_cyt_deam_1"/>
    <property type="match status" value="1"/>
</dbReference>
<reference evidence="7" key="1">
    <citation type="submission" date="2016-09" db="EMBL/GenBank/DDBJ databases">
        <authorList>
            <person name="Jeantristanb JTB J.-T."/>
            <person name="Ricardo R."/>
        </authorList>
    </citation>
    <scope>NUCLEOTIDE SEQUENCE [LARGE SCALE GENOMIC DNA]</scope>
</reference>
<dbReference type="AlphaFoldDB" id="A0A238FFW2"/>
<dbReference type="PANTHER" id="PTHR11079:SF149">
    <property type="entry name" value="TRNA-SPECIFIC ADENOSINE DEAMINASE 2"/>
    <property type="match status" value="1"/>
</dbReference>
<dbReference type="InterPro" id="IPR016192">
    <property type="entry name" value="APOBEC/CMP_deaminase_Zn-bd"/>
</dbReference>
<dbReference type="PANTHER" id="PTHR11079">
    <property type="entry name" value="CYTOSINE DEAMINASE FAMILY MEMBER"/>
    <property type="match status" value="1"/>
</dbReference>
<dbReference type="STRING" id="269621.A0A238FFW2"/>
<keyword evidence="3" id="KW-0862">Zinc</keyword>
<gene>
    <name evidence="6" type="ORF">BQ2448_3783</name>
</gene>
<dbReference type="GO" id="GO:0002100">
    <property type="term" value="P:tRNA wobble adenosine to inosine editing"/>
    <property type="evidence" value="ECO:0007669"/>
    <property type="project" value="InterPro"/>
</dbReference>
<evidence type="ECO:0000313" key="6">
    <source>
        <dbReference type="EMBL" id="SCV71021.1"/>
    </source>
</evidence>
<keyword evidence="2" id="KW-0378">Hydrolase</keyword>
<dbReference type="EMBL" id="FMSP01000006">
    <property type="protein sequence ID" value="SCV71021.1"/>
    <property type="molecule type" value="Genomic_DNA"/>
</dbReference>
<sequence length="208" mass="22776">MNNVMIPKDEQSAQDLDFMDQAIAMAEEAFSVSEIPVGCVFVHDSKVIARGRNRTNEQRNGTSHAEYDALRTILPSLKTQTALDMTQVTLYVTVEPCIMCASALRQVGIGRVVYGCSNDKFGGTGGVADIHNELSQTPRLIYAPPYEAVGGYRREEAIMLLRRFYISENTAAPNPKKKSNRVLKHVIDEVPAPTSRTQSPAGSDSGGR</sequence>
<feature type="compositionally biased region" description="Basic residues" evidence="4">
    <location>
        <begin position="175"/>
        <end position="184"/>
    </location>
</feature>
<keyword evidence="7" id="KW-1185">Reference proteome</keyword>
<dbReference type="PROSITE" id="PS51747">
    <property type="entry name" value="CYT_DCMP_DEAMINASES_2"/>
    <property type="match status" value="1"/>
</dbReference>
<evidence type="ECO:0000256" key="4">
    <source>
        <dbReference type="SAM" id="MobiDB-lite"/>
    </source>
</evidence>
<keyword evidence="1" id="KW-0479">Metal-binding</keyword>
<organism evidence="6 7">
    <name type="scientific">Microbotryum intermedium</name>
    <dbReference type="NCBI Taxonomy" id="269621"/>
    <lineage>
        <taxon>Eukaryota</taxon>
        <taxon>Fungi</taxon>
        <taxon>Dikarya</taxon>
        <taxon>Basidiomycota</taxon>
        <taxon>Pucciniomycotina</taxon>
        <taxon>Microbotryomycetes</taxon>
        <taxon>Microbotryales</taxon>
        <taxon>Microbotryaceae</taxon>
        <taxon>Microbotryum</taxon>
    </lineage>
</organism>
<accession>A0A238FFW2</accession>
<evidence type="ECO:0000313" key="7">
    <source>
        <dbReference type="Proteomes" id="UP000198372"/>
    </source>
</evidence>
<evidence type="ECO:0000256" key="2">
    <source>
        <dbReference type="ARBA" id="ARBA00022801"/>
    </source>
</evidence>
<proteinExistence type="predicted"/>
<dbReference type="PROSITE" id="PS00903">
    <property type="entry name" value="CYT_DCMP_DEAMINASES_1"/>
    <property type="match status" value="1"/>
</dbReference>
<dbReference type="SUPFAM" id="SSF53927">
    <property type="entry name" value="Cytidine deaminase-like"/>
    <property type="match status" value="1"/>
</dbReference>
<dbReference type="InterPro" id="IPR002125">
    <property type="entry name" value="CMP_dCMP_dom"/>
</dbReference>
<feature type="region of interest" description="Disordered" evidence="4">
    <location>
        <begin position="172"/>
        <end position="208"/>
    </location>
</feature>
<dbReference type="GO" id="GO:0008270">
    <property type="term" value="F:zinc ion binding"/>
    <property type="evidence" value="ECO:0007669"/>
    <property type="project" value="InterPro"/>
</dbReference>
<protein>
    <submittedName>
        <fullName evidence="6">BQ2448_3783 protein</fullName>
    </submittedName>
</protein>
<dbReference type="CDD" id="cd01285">
    <property type="entry name" value="nucleoside_deaminase"/>
    <property type="match status" value="1"/>
</dbReference>
<dbReference type="GO" id="GO:0052717">
    <property type="term" value="F:tRNA-specific adenosine-34 deaminase activity"/>
    <property type="evidence" value="ECO:0007669"/>
    <property type="project" value="UniProtKB-EC"/>
</dbReference>
<evidence type="ECO:0000256" key="1">
    <source>
        <dbReference type="ARBA" id="ARBA00022723"/>
    </source>
</evidence>
<name>A0A238FFW2_9BASI</name>
<evidence type="ECO:0000259" key="5">
    <source>
        <dbReference type="PROSITE" id="PS51747"/>
    </source>
</evidence>
<dbReference type="GO" id="GO:0005737">
    <property type="term" value="C:cytoplasm"/>
    <property type="evidence" value="ECO:0007669"/>
    <property type="project" value="TreeGrafter"/>
</dbReference>
<dbReference type="InterPro" id="IPR016193">
    <property type="entry name" value="Cytidine_deaminase-like"/>
</dbReference>
<evidence type="ECO:0000256" key="3">
    <source>
        <dbReference type="ARBA" id="ARBA00022833"/>
    </source>
</evidence>